<dbReference type="InterPro" id="IPR047129">
    <property type="entry name" value="PPA2-like"/>
</dbReference>
<dbReference type="FunFam" id="3.60.21.10:FF:000005">
    <property type="entry name" value="Serine/threonine-protein phosphatase"/>
    <property type="match status" value="1"/>
</dbReference>
<accession>A0A4D9DF97</accession>
<feature type="domain" description="Serine/threonine specific protein phosphatases" evidence="11">
    <location>
        <begin position="111"/>
        <end position="116"/>
    </location>
</feature>
<keyword evidence="2" id="KW-0808">Transferase</keyword>
<comment type="catalytic activity">
    <reaction evidence="9">
        <text>O-phospho-L-threonyl-[protein] + H2O = L-threonyl-[protein] + phosphate</text>
        <dbReference type="Rhea" id="RHEA:47004"/>
        <dbReference type="Rhea" id="RHEA-COMP:11060"/>
        <dbReference type="Rhea" id="RHEA-COMP:11605"/>
        <dbReference type="ChEBI" id="CHEBI:15377"/>
        <dbReference type="ChEBI" id="CHEBI:30013"/>
        <dbReference type="ChEBI" id="CHEBI:43474"/>
        <dbReference type="ChEBI" id="CHEBI:61977"/>
        <dbReference type="EC" id="3.1.3.16"/>
    </reaction>
</comment>
<dbReference type="Pfam" id="PF03982">
    <property type="entry name" value="DAGAT"/>
    <property type="match status" value="1"/>
</dbReference>
<keyword evidence="10" id="KW-0472">Membrane</keyword>
<evidence type="ECO:0000256" key="3">
    <source>
        <dbReference type="ARBA" id="ARBA00022723"/>
    </source>
</evidence>
<evidence type="ECO:0000256" key="8">
    <source>
        <dbReference type="ARBA" id="ARBA00038328"/>
    </source>
</evidence>
<feature type="transmembrane region" description="Helical" evidence="10">
    <location>
        <begin position="315"/>
        <end position="335"/>
    </location>
</feature>
<dbReference type="GO" id="GO:0008374">
    <property type="term" value="F:O-acyltransferase activity"/>
    <property type="evidence" value="ECO:0007669"/>
    <property type="project" value="InterPro"/>
</dbReference>
<gene>
    <name evidence="12" type="ORF">NSK_000664</name>
</gene>
<sequence>MASTSDLDDQIERLRRCEYLKEQEVKLLCQKAREILVDESNVQRVDAPVTICGDIHGQFYDLMELFKVGGDCPERNYLFLGDFVDRGYYSVETFLLLLALKVRYPERITLIRGNHESRQITQVYGFYDECLRKYGSVNVWRYCTEIFDYLSLSAIINDNIFCVHGGLSPSINTIDQIRVIDRKQEVPHEGAMCDLMWSDPEDISGWGLSPRGAGYQFGGDVVEKFNQTNDLRLIARAHQLVMEGHKEMFDNKLVTIWSAPNYCYRCGNVAAILEFDEHCVQSFKIFEAAPQEASSQRVVCWLQEGYPPGGTETPLPMIAFSGKTLGGIVSLFFAFKCKRADAQQAERTLVRHGLGASPALKTSPVDQRQAYTVGYSTPKSYTEEVPPEFFQRVCAADDLWTRTQGAIALLMLWVVWLAGSFCAFWWPYLVFKGYHKAAMATALIMAYPYVVKVKQSPAFIRFILSGAGWFKGGTCLYLEESMKNVETSQSILLCQHPHGLFTYGFIQNGSAARIDARRPEIYVPTAFRHMKPNAVALVEPLLFKIPLIRHFITTFGCARPATKHEMLHLMSQKKPLGLLPGGSEEIILSHHGHERVYIKHRKGFIKYALQHGYTICIGYTFGEADSYRTLDWAVKFRLWYLRRFRVPLFACWGIWWCPLLPRGQVALETVVGNPFQLPKLADPSKEDIDKWHGRYVEMLVDLFERNKAKFGYGERVLEIY</sequence>
<comment type="similarity">
    <text evidence="8">Belongs to the PPP phosphatase family. PP-4 (PP-X) subfamily.</text>
</comment>
<keyword evidence="13" id="KW-1185">Reference proteome</keyword>
<protein>
    <recommendedName>
        <fullName evidence="9">Serine/threonine-protein phosphatase</fullName>
        <ecNumber evidence="9">3.1.3.16</ecNumber>
    </recommendedName>
</protein>
<keyword evidence="5" id="KW-0904">Protein phosphatase</keyword>
<evidence type="ECO:0000256" key="7">
    <source>
        <dbReference type="ARBA" id="ARBA00023315"/>
    </source>
</evidence>
<organism evidence="12 13">
    <name type="scientific">Nannochloropsis salina CCMP1776</name>
    <dbReference type="NCBI Taxonomy" id="1027361"/>
    <lineage>
        <taxon>Eukaryota</taxon>
        <taxon>Sar</taxon>
        <taxon>Stramenopiles</taxon>
        <taxon>Ochrophyta</taxon>
        <taxon>Eustigmatophyceae</taxon>
        <taxon>Eustigmatales</taxon>
        <taxon>Monodopsidaceae</taxon>
        <taxon>Microchloropsis</taxon>
        <taxon>Microchloropsis salina</taxon>
    </lineage>
</organism>
<comment type="caution">
    <text evidence="12">The sequence shown here is derived from an EMBL/GenBank/DDBJ whole genome shotgun (WGS) entry which is preliminary data.</text>
</comment>
<evidence type="ECO:0000256" key="5">
    <source>
        <dbReference type="ARBA" id="ARBA00022912"/>
    </source>
</evidence>
<evidence type="ECO:0000256" key="4">
    <source>
        <dbReference type="ARBA" id="ARBA00022801"/>
    </source>
</evidence>
<proteinExistence type="inferred from homology"/>
<evidence type="ECO:0000256" key="10">
    <source>
        <dbReference type="SAM" id="Phobius"/>
    </source>
</evidence>
<dbReference type="GO" id="GO:0046872">
    <property type="term" value="F:metal ion binding"/>
    <property type="evidence" value="ECO:0007669"/>
    <property type="project" value="UniProtKB-KW"/>
</dbReference>
<keyword evidence="7" id="KW-0012">Acyltransferase</keyword>
<comment type="similarity">
    <text evidence="1">Belongs to the diacylglycerol acyltransferase family.</text>
</comment>
<evidence type="ECO:0000259" key="11">
    <source>
        <dbReference type="PROSITE" id="PS00125"/>
    </source>
</evidence>
<evidence type="ECO:0000256" key="9">
    <source>
        <dbReference type="RuleBase" id="RU004273"/>
    </source>
</evidence>
<dbReference type="AlphaFoldDB" id="A0A4D9DF97"/>
<dbReference type="PANTHER" id="PTHR45619">
    <property type="entry name" value="SERINE/THREONINE-PROTEIN PHOSPHATASE PP2A-RELATED"/>
    <property type="match status" value="1"/>
</dbReference>
<dbReference type="Gene3D" id="3.60.21.10">
    <property type="match status" value="1"/>
</dbReference>
<evidence type="ECO:0000256" key="1">
    <source>
        <dbReference type="ARBA" id="ARBA00005420"/>
    </source>
</evidence>
<keyword evidence="3" id="KW-0479">Metal-binding</keyword>
<name>A0A4D9DF97_9STRA</name>
<dbReference type="PROSITE" id="PS00125">
    <property type="entry name" value="SER_THR_PHOSPHATASE"/>
    <property type="match status" value="1"/>
</dbReference>
<dbReference type="EMBL" id="SDOX01000002">
    <property type="protein sequence ID" value="TFJ88315.1"/>
    <property type="molecule type" value="Genomic_DNA"/>
</dbReference>
<evidence type="ECO:0000313" key="12">
    <source>
        <dbReference type="EMBL" id="TFJ88315.1"/>
    </source>
</evidence>
<dbReference type="InterPro" id="IPR007130">
    <property type="entry name" value="DAGAT"/>
</dbReference>
<dbReference type="InterPro" id="IPR004843">
    <property type="entry name" value="Calcineurin-like_PHP"/>
</dbReference>
<dbReference type="CDD" id="cd07415">
    <property type="entry name" value="MPP_PP2A_PP4_PP6"/>
    <property type="match status" value="1"/>
</dbReference>
<evidence type="ECO:0000313" key="13">
    <source>
        <dbReference type="Proteomes" id="UP000355283"/>
    </source>
</evidence>
<evidence type="ECO:0000256" key="2">
    <source>
        <dbReference type="ARBA" id="ARBA00022679"/>
    </source>
</evidence>
<dbReference type="GO" id="GO:0004722">
    <property type="term" value="F:protein serine/threonine phosphatase activity"/>
    <property type="evidence" value="ECO:0007669"/>
    <property type="project" value="UniProtKB-EC"/>
</dbReference>
<dbReference type="OrthoDB" id="264532at2759"/>
<dbReference type="Pfam" id="PF00149">
    <property type="entry name" value="Metallophos"/>
    <property type="match status" value="1"/>
</dbReference>
<keyword evidence="4 9" id="KW-0378">Hydrolase</keyword>
<reference evidence="12 13" key="1">
    <citation type="submission" date="2019-01" db="EMBL/GenBank/DDBJ databases">
        <title>Nuclear Genome Assembly of the Microalgal Biofuel strain Nannochloropsis salina CCMP1776.</title>
        <authorList>
            <person name="Hovde B."/>
        </authorList>
    </citation>
    <scope>NUCLEOTIDE SEQUENCE [LARGE SCALE GENOMIC DNA]</scope>
    <source>
        <strain evidence="12 13">CCMP1776</strain>
    </source>
</reference>
<dbReference type="EC" id="3.1.3.16" evidence="9"/>
<keyword evidence="10" id="KW-0812">Transmembrane</keyword>
<dbReference type="Proteomes" id="UP000355283">
    <property type="component" value="Unassembled WGS sequence"/>
</dbReference>
<keyword evidence="10" id="KW-1133">Transmembrane helix</keyword>
<dbReference type="InterPro" id="IPR006186">
    <property type="entry name" value="Ser/Thr-sp_prot-phosphatase"/>
</dbReference>
<keyword evidence="6" id="KW-0464">Manganese</keyword>
<feature type="transmembrane region" description="Helical" evidence="10">
    <location>
        <begin position="407"/>
        <end position="428"/>
    </location>
</feature>
<dbReference type="PRINTS" id="PR00114">
    <property type="entry name" value="STPHPHTASE"/>
</dbReference>
<dbReference type="SMART" id="SM00156">
    <property type="entry name" value="PP2Ac"/>
    <property type="match status" value="1"/>
</dbReference>
<dbReference type="InterPro" id="IPR029052">
    <property type="entry name" value="Metallo-depent_PP-like"/>
</dbReference>
<dbReference type="SUPFAM" id="SSF56300">
    <property type="entry name" value="Metallo-dependent phosphatases"/>
    <property type="match status" value="1"/>
</dbReference>
<evidence type="ECO:0000256" key="6">
    <source>
        <dbReference type="ARBA" id="ARBA00023211"/>
    </source>
</evidence>